<gene>
    <name evidence="3" type="ORF">NSCI0253_LOCUS39186</name>
</gene>
<feature type="region of interest" description="Disordered" evidence="2">
    <location>
        <begin position="386"/>
        <end position="436"/>
    </location>
</feature>
<dbReference type="EMBL" id="HBFQ01055164">
    <property type="protein sequence ID" value="CAD8864831.1"/>
    <property type="molecule type" value="Transcribed_RNA"/>
</dbReference>
<accession>A0A7S1FGK3</accession>
<feature type="region of interest" description="Disordered" evidence="2">
    <location>
        <begin position="221"/>
        <end position="365"/>
    </location>
</feature>
<dbReference type="AlphaFoldDB" id="A0A7S1FGK3"/>
<sequence>MVFETSMAMASVVAASAFAFSKPSRLKARLGSAARGRTESERLRWLADVEDLVAKARADEDHLEHLEKLLEETNWRIETRSRQLTEVEDELDAGQRVWQYLAFGALAESPFSSLCEVLHNAERSLRDLPCAVSAPLVDLLGPAFEVLPDVESYVVDLEATVADAFSGPLAGTESRNSISSVASRRMSRGMCRESVVGAELFAGGPQATGSAGMVPIVEHGADARPSNRDQGIQVPDSSDTVEDIAHKPSPQPGVRVKTPEASEAAVPDEHPEKDVPVSCQELPSPRQGAVLRNAASVPSVPLSSLRAQERDTDRRQEGGVEEGTLRKRSQDQHSSPSRRSRLGSLDLKFDSSSTRTPRLPAESPVLEPTARGSWVVIAPGKWRMGSPRDIVTPRGDARGTAQDAAKSQVEKVVEARKDTDVKNGSAVPQISDRPSSDRRVPVLRLLKSTSNFSVEEGSQLQPLPGVCAGDQSPPATDSLSDPPVVGTENLTAKVNVLQDPAENTKCTVFSMDDGEEPSLLSLQNFLDESSADEDDEDEFGELLVSSSRDLQYEYADSLSIERDALEEQLLLQSETFERERETWEQKVSKMENEYLALRQDLAEQAERFEREASERLDERAELMHHVLTLASDLCVQENCQNSASEAEFSPLKKSIHYRMCSPPSSPVPMVKRAWKT</sequence>
<feature type="compositionally biased region" description="Basic and acidic residues" evidence="2">
    <location>
        <begin position="408"/>
        <end position="421"/>
    </location>
</feature>
<reference evidence="3" key="1">
    <citation type="submission" date="2021-01" db="EMBL/GenBank/DDBJ databases">
        <authorList>
            <person name="Corre E."/>
            <person name="Pelletier E."/>
            <person name="Niang G."/>
            <person name="Scheremetjew M."/>
            <person name="Finn R."/>
            <person name="Kale V."/>
            <person name="Holt S."/>
            <person name="Cochrane G."/>
            <person name="Meng A."/>
            <person name="Brown T."/>
            <person name="Cohen L."/>
        </authorList>
    </citation>
    <scope>NUCLEOTIDE SEQUENCE</scope>
</reference>
<protein>
    <submittedName>
        <fullName evidence="3">Uncharacterized protein</fullName>
    </submittedName>
</protein>
<evidence type="ECO:0000256" key="2">
    <source>
        <dbReference type="SAM" id="MobiDB-lite"/>
    </source>
</evidence>
<name>A0A7S1FGK3_NOCSC</name>
<evidence type="ECO:0000256" key="1">
    <source>
        <dbReference type="SAM" id="Coils"/>
    </source>
</evidence>
<evidence type="ECO:0000313" key="3">
    <source>
        <dbReference type="EMBL" id="CAD8864831.1"/>
    </source>
</evidence>
<keyword evidence="1" id="KW-0175">Coiled coil</keyword>
<proteinExistence type="predicted"/>
<feature type="compositionally biased region" description="Basic and acidic residues" evidence="2">
    <location>
        <begin position="307"/>
        <end position="331"/>
    </location>
</feature>
<feature type="coiled-coil region" evidence="1">
    <location>
        <begin position="566"/>
        <end position="618"/>
    </location>
</feature>
<organism evidence="3">
    <name type="scientific">Noctiluca scintillans</name>
    <name type="common">Sea sparkle</name>
    <name type="synonym">Red tide dinoflagellate</name>
    <dbReference type="NCBI Taxonomy" id="2966"/>
    <lineage>
        <taxon>Eukaryota</taxon>
        <taxon>Sar</taxon>
        <taxon>Alveolata</taxon>
        <taxon>Dinophyceae</taxon>
        <taxon>Noctilucales</taxon>
        <taxon>Noctilucaceae</taxon>
        <taxon>Noctiluca</taxon>
    </lineage>
</organism>